<dbReference type="GO" id="GO:0052621">
    <property type="term" value="F:diguanylate cyclase activity"/>
    <property type="evidence" value="ECO:0007669"/>
    <property type="project" value="UniProtKB-EC"/>
</dbReference>
<keyword evidence="7" id="KW-1185">Reference proteome</keyword>
<gene>
    <name evidence="6" type="ORF">GCM10011487_50840</name>
</gene>
<dbReference type="InterPro" id="IPR008984">
    <property type="entry name" value="SMAD_FHA_dom_sf"/>
</dbReference>
<dbReference type="PANTHER" id="PTHR45138:SF9">
    <property type="entry name" value="DIGUANYLATE CYCLASE DGCM-RELATED"/>
    <property type="match status" value="1"/>
</dbReference>
<accession>A0A829YIA4</accession>
<dbReference type="PROSITE" id="PS50887">
    <property type="entry name" value="GGDEF"/>
    <property type="match status" value="1"/>
</dbReference>
<protein>
    <recommendedName>
        <fullName evidence="2">diguanylate cyclase</fullName>
        <ecNumber evidence="2">2.7.7.65</ecNumber>
    </recommendedName>
</protein>
<evidence type="ECO:0000259" key="5">
    <source>
        <dbReference type="PROSITE" id="PS50887"/>
    </source>
</evidence>
<dbReference type="Proteomes" id="UP000445000">
    <property type="component" value="Unassembled WGS sequence"/>
</dbReference>
<dbReference type="AlphaFoldDB" id="A0A829YIA4"/>
<feature type="domain" description="GGDEF" evidence="5">
    <location>
        <begin position="171"/>
        <end position="300"/>
    </location>
</feature>
<comment type="catalytic activity">
    <reaction evidence="3">
        <text>2 GTP = 3',3'-c-di-GMP + 2 diphosphate</text>
        <dbReference type="Rhea" id="RHEA:24898"/>
        <dbReference type="ChEBI" id="CHEBI:33019"/>
        <dbReference type="ChEBI" id="CHEBI:37565"/>
        <dbReference type="ChEBI" id="CHEBI:58805"/>
        <dbReference type="EC" id="2.7.7.65"/>
    </reaction>
</comment>
<dbReference type="Gene3D" id="2.60.200.20">
    <property type="match status" value="1"/>
</dbReference>
<comment type="cofactor">
    <cofactor evidence="1">
        <name>Mg(2+)</name>
        <dbReference type="ChEBI" id="CHEBI:18420"/>
    </cofactor>
</comment>
<evidence type="ECO:0000256" key="2">
    <source>
        <dbReference type="ARBA" id="ARBA00012528"/>
    </source>
</evidence>
<comment type="caution">
    <text evidence="6">The sequence shown here is derived from an EMBL/GenBank/DDBJ whole genome shotgun (WGS) entry which is preliminary data.</text>
</comment>
<dbReference type="PROSITE" id="PS50006">
    <property type="entry name" value="FHA_DOMAIN"/>
    <property type="match status" value="1"/>
</dbReference>
<evidence type="ECO:0000256" key="1">
    <source>
        <dbReference type="ARBA" id="ARBA00001946"/>
    </source>
</evidence>
<dbReference type="SMART" id="SM00240">
    <property type="entry name" value="FHA"/>
    <property type="match status" value="1"/>
</dbReference>
<dbReference type="SUPFAM" id="SSF49879">
    <property type="entry name" value="SMAD/FHA domain"/>
    <property type="match status" value="1"/>
</dbReference>
<dbReference type="InterPro" id="IPR000253">
    <property type="entry name" value="FHA_dom"/>
</dbReference>
<dbReference type="GO" id="GO:0005886">
    <property type="term" value="C:plasma membrane"/>
    <property type="evidence" value="ECO:0007669"/>
    <property type="project" value="TreeGrafter"/>
</dbReference>
<dbReference type="InterPro" id="IPR043128">
    <property type="entry name" value="Rev_trsase/Diguanyl_cyclase"/>
</dbReference>
<evidence type="ECO:0000259" key="4">
    <source>
        <dbReference type="PROSITE" id="PS50006"/>
    </source>
</evidence>
<proteinExistence type="predicted"/>
<evidence type="ECO:0000313" key="6">
    <source>
        <dbReference type="EMBL" id="GFE83084.1"/>
    </source>
</evidence>
<name>A0A829YIA4_9GAMM</name>
<dbReference type="CDD" id="cd00060">
    <property type="entry name" value="FHA"/>
    <property type="match status" value="1"/>
</dbReference>
<reference evidence="7" key="1">
    <citation type="submission" date="2020-01" db="EMBL/GenBank/DDBJ databases">
        <title>'Steroidobacter agaridevorans' sp. nov., agar-degrading bacteria isolated from rhizosphere soils.</title>
        <authorList>
            <person name="Ikenaga M."/>
            <person name="Kataoka M."/>
            <person name="Murouchi A."/>
            <person name="Katsuragi S."/>
            <person name="Sakai M."/>
        </authorList>
    </citation>
    <scope>NUCLEOTIDE SEQUENCE [LARGE SCALE GENOMIC DNA]</scope>
    <source>
        <strain evidence="7">YU21-B</strain>
    </source>
</reference>
<evidence type="ECO:0000256" key="3">
    <source>
        <dbReference type="ARBA" id="ARBA00034247"/>
    </source>
</evidence>
<dbReference type="GO" id="GO:1902201">
    <property type="term" value="P:negative regulation of bacterial-type flagellum-dependent cell motility"/>
    <property type="evidence" value="ECO:0007669"/>
    <property type="project" value="TreeGrafter"/>
</dbReference>
<dbReference type="Gene3D" id="3.30.70.270">
    <property type="match status" value="1"/>
</dbReference>
<dbReference type="EC" id="2.7.7.65" evidence="2"/>
<dbReference type="InterPro" id="IPR050469">
    <property type="entry name" value="Diguanylate_Cyclase"/>
</dbReference>
<dbReference type="Pfam" id="PF00990">
    <property type="entry name" value="GGDEF"/>
    <property type="match status" value="1"/>
</dbReference>
<dbReference type="SUPFAM" id="SSF55073">
    <property type="entry name" value="Nucleotide cyclase"/>
    <property type="match status" value="1"/>
</dbReference>
<dbReference type="SMART" id="SM00267">
    <property type="entry name" value="GGDEF"/>
    <property type="match status" value="1"/>
</dbReference>
<dbReference type="CDD" id="cd01949">
    <property type="entry name" value="GGDEF"/>
    <property type="match status" value="1"/>
</dbReference>
<organism evidence="6 7">
    <name type="scientific">Steroidobacter agaridevorans</name>
    <dbReference type="NCBI Taxonomy" id="2695856"/>
    <lineage>
        <taxon>Bacteria</taxon>
        <taxon>Pseudomonadati</taxon>
        <taxon>Pseudomonadota</taxon>
        <taxon>Gammaproteobacteria</taxon>
        <taxon>Steroidobacterales</taxon>
        <taxon>Steroidobacteraceae</taxon>
        <taxon>Steroidobacter</taxon>
    </lineage>
</organism>
<sequence>MRAVDHDYDVQTRVTGLDELRVRRPGEACLVVIHAPVQADLGRRYVLDKSETTVGRGRDNDIVLPSDCVSRRHARLEQRGGNLFVVDLVSTNGTYINDDVHTVRERQLQRGDRLKIGDTIFKYLSGSDIELQYHEIIHRMAVTDGLTDLANRKRLDSLLEEEIPRARRHGRELSVLMLDIDHFKSVNDTHGHLTGDSVLRGLAGILQRRLRPSDRLGRYGGEEFCVILPETSLHNAAKIGEELRSLVEAHAFVAEDKNIRVTISVGVGSLQESMSLADLYKTADEMLYKAKRTGRNKVCH</sequence>
<dbReference type="InterPro" id="IPR000160">
    <property type="entry name" value="GGDEF_dom"/>
</dbReference>
<dbReference type="FunFam" id="3.30.70.270:FF:000001">
    <property type="entry name" value="Diguanylate cyclase domain protein"/>
    <property type="match status" value="1"/>
</dbReference>
<dbReference type="GO" id="GO:0043709">
    <property type="term" value="P:cell adhesion involved in single-species biofilm formation"/>
    <property type="evidence" value="ECO:0007669"/>
    <property type="project" value="TreeGrafter"/>
</dbReference>
<dbReference type="PANTHER" id="PTHR45138">
    <property type="entry name" value="REGULATORY COMPONENTS OF SENSORY TRANSDUCTION SYSTEM"/>
    <property type="match status" value="1"/>
</dbReference>
<dbReference type="NCBIfam" id="TIGR00254">
    <property type="entry name" value="GGDEF"/>
    <property type="match status" value="1"/>
</dbReference>
<dbReference type="InterPro" id="IPR029787">
    <property type="entry name" value="Nucleotide_cyclase"/>
</dbReference>
<dbReference type="EMBL" id="BLJN01000005">
    <property type="protein sequence ID" value="GFE83084.1"/>
    <property type="molecule type" value="Genomic_DNA"/>
</dbReference>
<dbReference type="Pfam" id="PF00498">
    <property type="entry name" value="FHA"/>
    <property type="match status" value="1"/>
</dbReference>
<evidence type="ECO:0000313" key="7">
    <source>
        <dbReference type="Proteomes" id="UP000445000"/>
    </source>
</evidence>
<feature type="domain" description="FHA" evidence="4">
    <location>
        <begin position="52"/>
        <end position="101"/>
    </location>
</feature>